<proteinExistence type="predicted"/>
<dbReference type="Pfam" id="PF13411">
    <property type="entry name" value="MerR_1"/>
    <property type="match status" value="1"/>
</dbReference>
<gene>
    <name evidence="4" type="ORF">HGO97_003450</name>
</gene>
<name>A0ABS6CZW6_9FIRM</name>
<evidence type="ECO:0000313" key="5">
    <source>
        <dbReference type="Proteomes" id="UP000723714"/>
    </source>
</evidence>
<dbReference type="SMART" id="SM00422">
    <property type="entry name" value="HTH_MERR"/>
    <property type="match status" value="1"/>
</dbReference>
<feature type="domain" description="HTH merR-type" evidence="3">
    <location>
        <begin position="1"/>
        <end position="69"/>
    </location>
</feature>
<evidence type="ECO:0000256" key="1">
    <source>
        <dbReference type="ARBA" id="ARBA00023015"/>
    </source>
</evidence>
<protein>
    <submittedName>
        <fullName evidence="4">MerR family transcriptional regulator</fullName>
    </submittedName>
</protein>
<keyword evidence="2" id="KW-0804">Transcription</keyword>
<keyword evidence="5" id="KW-1185">Reference proteome</keyword>
<accession>A0ABS6CZW6</accession>
<reference evidence="4 5" key="1">
    <citation type="submission" date="2021-06" db="EMBL/GenBank/DDBJ databases">
        <title>Faecalicatena sp. nov. isolated from porcine feces.</title>
        <authorList>
            <person name="Oh B.S."/>
            <person name="Lee J.H."/>
        </authorList>
    </citation>
    <scope>NUCLEOTIDE SEQUENCE [LARGE SCALE GENOMIC DNA]</scope>
    <source>
        <strain evidence="4 5">AGMB00832</strain>
    </source>
</reference>
<comment type="caution">
    <text evidence="4">The sequence shown here is derived from an EMBL/GenBank/DDBJ whole genome shotgun (WGS) entry which is preliminary data.</text>
</comment>
<dbReference type="PROSITE" id="PS50937">
    <property type="entry name" value="HTH_MERR_2"/>
    <property type="match status" value="1"/>
</dbReference>
<dbReference type="RefSeq" id="WP_216239457.1">
    <property type="nucleotide sequence ID" value="NZ_JABACJ020000002.1"/>
</dbReference>
<dbReference type="Proteomes" id="UP000723714">
    <property type="component" value="Unassembled WGS sequence"/>
</dbReference>
<evidence type="ECO:0000256" key="2">
    <source>
        <dbReference type="ARBA" id="ARBA00023163"/>
    </source>
</evidence>
<dbReference type="EMBL" id="JABACJ020000002">
    <property type="protein sequence ID" value="MBU3874869.1"/>
    <property type="molecule type" value="Genomic_DNA"/>
</dbReference>
<evidence type="ECO:0000259" key="3">
    <source>
        <dbReference type="PROSITE" id="PS50937"/>
    </source>
</evidence>
<dbReference type="InterPro" id="IPR047057">
    <property type="entry name" value="MerR_fam"/>
</dbReference>
<dbReference type="InterPro" id="IPR000551">
    <property type="entry name" value="MerR-type_HTH_dom"/>
</dbReference>
<dbReference type="PANTHER" id="PTHR30204:SF94">
    <property type="entry name" value="HEAVY METAL-DEPENDENT TRANSCRIPTIONAL REGULATOR HI_0293-RELATED"/>
    <property type="match status" value="1"/>
</dbReference>
<evidence type="ECO:0000313" key="4">
    <source>
        <dbReference type="EMBL" id="MBU3874869.1"/>
    </source>
</evidence>
<organism evidence="4 5">
    <name type="scientific">Faecalicatena faecalis</name>
    <dbReference type="NCBI Taxonomy" id="2726362"/>
    <lineage>
        <taxon>Bacteria</taxon>
        <taxon>Bacillati</taxon>
        <taxon>Bacillota</taxon>
        <taxon>Clostridia</taxon>
        <taxon>Lachnospirales</taxon>
        <taxon>Lachnospiraceae</taxon>
        <taxon>Faecalicatena</taxon>
    </lineage>
</organism>
<sequence>MRLGEVVKLTGLTKRTIYFYIGEQFLTPSTDPANGYYDFSQEDVERLKVLKQLRKADFSIKDIHAMLKHPATAYLYVQKQIETLKKERELLNRKIVGLQNLHDRMPLLVSDESFSDAVFHADFPDNSVPVIPDEENDAHLISLYLWGPFLKDIPMTEYRQFLWSKLVTAAGKSDSTDLETLKAHLYSLSAEELDEQFTECTRHIQQVVSLSKSNIEEYVEKAKEYIKKISDNEAFAKEWKKKYHSLTLPTTILYDSDFNTLVAELSPCFSAYYDNIHRCCDDIYQWLCSEEGIPVKAALLKNLDEYLDLCTDHHAQIGALFGTGMRE</sequence>
<keyword evidence="1" id="KW-0805">Transcription regulation</keyword>
<dbReference type="CDD" id="cd00592">
    <property type="entry name" value="HTH_MerR-like"/>
    <property type="match status" value="1"/>
</dbReference>
<dbReference type="PANTHER" id="PTHR30204">
    <property type="entry name" value="REDOX-CYCLING DRUG-SENSING TRANSCRIPTIONAL ACTIVATOR SOXR"/>
    <property type="match status" value="1"/>
</dbReference>